<evidence type="ECO:0000256" key="8">
    <source>
        <dbReference type="ARBA" id="ARBA00034015"/>
    </source>
</evidence>
<keyword evidence="3" id="KW-0540">Nuclease</keyword>
<evidence type="ECO:0000256" key="6">
    <source>
        <dbReference type="ARBA" id="ARBA00023157"/>
    </source>
</evidence>
<dbReference type="EC" id="4.6.1.24" evidence="2"/>
<dbReference type="EMBL" id="KZ826221">
    <property type="protein sequence ID" value="PYH87528.1"/>
    <property type="molecule type" value="Genomic_DNA"/>
</dbReference>
<comment type="catalytic activity">
    <reaction evidence="8">
        <text>[RNA] containing guanosine + H2O = an [RNA fragment]-3'-guanosine-3'-phosphate + a 5'-hydroxy-ribonucleotide-3'-[RNA fragment].</text>
        <dbReference type="EC" id="4.6.1.24"/>
    </reaction>
</comment>
<dbReference type="Proteomes" id="UP000247810">
    <property type="component" value="Unassembled WGS sequence"/>
</dbReference>
<evidence type="ECO:0000256" key="4">
    <source>
        <dbReference type="ARBA" id="ARBA00022759"/>
    </source>
</evidence>
<dbReference type="Gene3D" id="3.10.450.30">
    <property type="entry name" value="Microbial ribonucleases"/>
    <property type="match status" value="1"/>
</dbReference>
<evidence type="ECO:0000313" key="10">
    <source>
        <dbReference type="EMBL" id="PYH87528.1"/>
    </source>
</evidence>
<dbReference type="STRING" id="1448320.A0A319DHD1"/>
<sequence length="136" mass="14935">MMFFSKFTPLTTLLLAPLALSTPTKRDCDYTCGTSCYSASAVAAAQAEGWKLWEEWKTVGKDEYPHRYEDYEGFDFTVGGYYVEFPILDDGEIFTGATGPGADRVIFNYKDELAGVITHTGASGDDFVSCDGDVFA</sequence>
<dbReference type="PANTHER" id="PTHR42104">
    <property type="entry name" value="EXTRACELLULAR GUANYL-SPECIFIC RIBONUCLEASE RNTA (AFU_ORTHOLOGUE AFUA_4G03230)"/>
    <property type="match status" value="1"/>
</dbReference>
<evidence type="ECO:0000256" key="5">
    <source>
        <dbReference type="ARBA" id="ARBA00022801"/>
    </source>
</evidence>
<gene>
    <name evidence="10" type="ORF">BO71DRAFT_404589</name>
</gene>
<dbReference type="VEuPathDB" id="FungiDB:BO71DRAFT_404589"/>
<keyword evidence="11" id="KW-1185">Reference proteome</keyword>
<keyword evidence="7" id="KW-0456">Lyase</keyword>
<feature type="chain" id="PRO_5016300266" description="ribonuclease T1" evidence="9">
    <location>
        <begin position="22"/>
        <end position="136"/>
    </location>
</feature>
<evidence type="ECO:0000256" key="9">
    <source>
        <dbReference type="SAM" id="SignalP"/>
    </source>
</evidence>
<evidence type="ECO:0000256" key="7">
    <source>
        <dbReference type="ARBA" id="ARBA00023239"/>
    </source>
</evidence>
<keyword evidence="4" id="KW-0255">Endonuclease</keyword>
<keyword evidence="9" id="KW-0732">Signal</keyword>
<dbReference type="GO" id="GO:0003723">
    <property type="term" value="F:RNA binding"/>
    <property type="evidence" value="ECO:0007669"/>
    <property type="project" value="InterPro"/>
</dbReference>
<feature type="signal peptide" evidence="9">
    <location>
        <begin position="1"/>
        <end position="21"/>
    </location>
</feature>
<evidence type="ECO:0000256" key="1">
    <source>
        <dbReference type="ARBA" id="ARBA00009006"/>
    </source>
</evidence>
<dbReference type="Pfam" id="PF00545">
    <property type="entry name" value="Ribonuclease"/>
    <property type="match status" value="1"/>
</dbReference>
<dbReference type="AlphaFoldDB" id="A0A319DHD1"/>
<evidence type="ECO:0000256" key="3">
    <source>
        <dbReference type="ARBA" id="ARBA00022722"/>
    </source>
</evidence>
<dbReference type="GO" id="GO:0016787">
    <property type="term" value="F:hydrolase activity"/>
    <property type="evidence" value="ECO:0007669"/>
    <property type="project" value="UniProtKB-KW"/>
</dbReference>
<keyword evidence="5" id="KW-0378">Hydrolase</keyword>
<evidence type="ECO:0000256" key="2">
    <source>
        <dbReference type="ARBA" id="ARBA00012549"/>
    </source>
</evidence>
<keyword evidence="6" id="KW-1015">Disulfide bond</keyword>
<dbReference type="InterPro" id="IPR000026">
    <property type="entry name" value="N1-like"/>
</dbReference>
<reference evidence="10 11" key="1">
    <citation type="submission" date="2018-02" db="EMBL/GenBank/DDBJ databases">
        <title>The genomes of Aspergillus section Nigri reveals drivers in fungal speciation.</title>
        <authorList>
            <consortium name="DOE Joint Genome Institute"/>
            <person name="Vesth T.C."/>
            <person name="Nybo J."/>
            <person name="Theobald S."/>
            <person name="Brandl J."/>
            <person name="Frisvad J.C."/>
            <person name="Nielsen K.F."/>
            <person name="Lyhne E.K."/>
            <person name="Kogle M.E."/>
            <person name="Kuo A."/>
            <person name="Riley R."/>
            <person name="Clum A."/>
            <person name="Nolan M."/>
            <person name="Lipzen A."/>
            <person name="Salamov A."/>
            <person name="Henrissat B."/>
            <person name="Wiebenga A."/>
            <person name="De vries R.P."/>
            <person name="Grigoriev I.V."/>
            <person name="Mortensen U.H."/>
            <person name="Andersen M.R."/>
            <person name="Baker S.E."/>
        </authorList>
    </citation>
    <scope>NUCLEOTIDE SEQUENCE [LARGE SCALE GENOMIC DNA]</scope>
    <source>
        <strain evidence="10 11">CBS 707.79</strain>
    </source>
</reference>
<organism evidence="10 11">
    <name type="scientific">Aspergillus ellipticus CBS 707.79</name>
    <dbReference type="NCBI Taxonomy" id="1448320"/>
    <lineage>
        <taxon>Eukaryota</taxon>
        <taxon>Fungi</taxon>
        <taxon>Dikarya</taxon>
        <taxon>Ascomycota</taxon>
        <taxon>Pezizomycotina</taxon>
        <taxon>Eurotiomycetes</taxon>
        <taxon>Eurotiomycetidae</taxon>
        <taxon>Eurotiales</taxon>
        <taxon>Aspergillaceae</taxon>
        <taxon>Aspergillus</taxon>
        <taxon>Aspergillus subgen. Circumdati</taxon>
    </lineage>
</organism>
<dbReference type="SUPFAM" id="SSF53933">
    <property type="entry name" value="Microbial ribonucleases"/>
    <property type="match status" value="1"/>
</dbReference>
<comment type="similarity">
    <text evidence="1">Belongs to the ribonuclease N1/T1 family.</text>
</comment>
<dbReference type="PANTHER" id="PTHR42104:SF1">
    <property type="entry name" value="EXTRACELLULAR GUANYL-SPECIFIC RIBONUCLEASE RNTA (AFU_ORTHOLOGUE AFUA_4G03230)"/>
    <property type="match status" value="1"/>
</dbReference>
<protein>
    <recommendedName>
        <fullName evidence="2">ribonuclease T1</fullName>
        <ecNumber evidence="2">4.6.1.24</ecNumber>
    </recommendedName>
</protein>
<proteinExistence type="inferred from homology"/>
<dbReference type="InterPro" id="IPR016191">
    <property type="entry name" value="Ribonuclease/ribotoxin"/>
</dbReference>
<dbReference type="GO" id="GO:0046589">
    <property type="term" value="F:ribonuclease T1 activity"/>
    <property type="evidence" value="ECO:0007669"/>
    <property type="project" value="UniProtKB-EC"/>
</dbReference>
<name>A0A319DHD1_9EURO</name>
<evidence type="ECO:0000313" key="11">
    <source>
        <dbReference type="Proteomes" id="UP000247810"/>
    </source>
</evidence>
<accession>A0A319DHD1</accession>
<dbReference type="OrthoDB" id="5425539at2759"/>